<name>M3FNY6_9LEPT</name>
<evidence type="ECO:0000313" key="1">
    <source>
        <dbReference type="EMBL" id="EMF82062.1"/>
    </source>
</evidence>
<proteinExistence type="predicted"/>
<accession>M3FNY6</accession>
<dbReference type="EMBL" id="AHOR02000029">
    <property type="protein sequence ID" value="EMF82062.1"/>
    <property type="molecule type" value="Genomic_DNA"/>
</dbReference>
<protein>
    <submittedName>
        <fullName evidence="1">Uncharacterized protein</fullName>
    </submittedName>
</protein>
<dbReference type="AlphaFoldDB" id="M3FNY6"/>
<sequence length="52" mass="6189">MYSRMMIASHLYKILQHEKRIYCYNRIKDCDKDLRLFGSVLCFLGESGENKA</sequence>
<gene>
    <name evidence="1" type="ORF">LEP1GSC188_0791</name>
</gene>
<dbReference type="Proteomes" id="UP000011770">
    <property type="component" value="Unassembled WGS sequence"/>
</dbReference>
<comment type="caution">
    <text evidence="1">The sequence shown here is derived from an EMBL/GenBank/DDBJ whole genome shotgun (WGS) entry which is preliminary data.</text>
</comment>
<organism evidence="1 2">
    <name type="scientific">Leptospira weilii serovar Topaz str. LT2116</name>
    <dbReference type="NCBI Taxonomy" id="1088540"/>
    <lineage>
        <taxon>Bacteria</taxon>
        <taxon>Pseudomonadati</taxon>
        <taxon>Spirochaetota</taxon>
        <taxon>Spirochaetia</taxon>
        <taxon>Leptospirales</taxon>
        <taxon>Leptospiraceae</taxon>
        <taxon>Leptospira</taxon>
    </lineage>
</organism>
<evidence type="ECO:0000313" key="2">
    <source>
        <dbReference type="Proteomes" id="UP000011770"/>
    </source>
</evidence>
<reference evidence="1 2" key="1">
    <citation type="submission" date="2013-01" db="EMBL/GenBank/DDBJ databases">
        <authorList>
            <person name="Harkins D.M."/>
            <person name="Durkin A.S."/>
            <person name="Brinkac L.M."/>
            <person name="Haft D.H."/>
            <person name="Selengut J.D."/>
            <person name="Sanka R."/>
            <person name="DePew J."/>
            <person name="Purushe J."/>
            <person name="Tulsiani S.M."/>
            <person name="Graham G.C."/>
            <person name="Burns M.-A."/>
            <person name="Dohnt M.F."/>
            <person name="Smythe L.D."/>
            <person name="McKay D.B."/>
            <person name="Craig S.B."/>
            <person name="Vinetz J.M."/>
            <person name="Sutton G.G."/>
            <person name="Nierman W.C."/>
            <person name="Fouts D.E."/>
        </authorList>
    </citation>
    <scope>NUCLEOTIDE SEQUENCE [LARGE SCALE GENOMIC DNA]</scope>
    <source>
        <strain evidence="1 2">LT2116</strain>
    </source>
</reference>